<dbReference type="RefSeq" id="XP_049127593.1">
    <property type="nucleotide sequence ID" value="XM_049271636.1"/>
</dbReference>
<gene>
    <name evidence="2" type="ORF">ColSpa_05424</name>
</gene>
<feature type="region of interest" description="Disordered" evidence="1">
    <location>
        <begin position="67"/>
        <end position="88"/>
    </location>
</feature>
<dbReference type="AlphaFoldDB" id="A0AA37LF15"/>
<protein>
    <submittedName>
        <fullName evidence="2">Uncharacterized protein</fullName>
    </submittedName>
</protein>
<sequence>MSNPLWREFIGNRLALEKRYGQMLQSYEESFVTYFGGYMPIDYASPNSKIMDPNVVVKMILTVAELSMSEPSDSSESPSTDEDDTLKRMGWEDVQVRRPCWALLSDTYAAATATSKANSGILQFAKGLWKRSCTPSY</sequence>
<name>A0AA37LF15_9PEZI</name>
<dbReference type="GeneID" id="73326226"/>
<reference evidence="2 3" key="1">
    <citation type="submission" date="2022-03" db="EMBL/GenBank/DDBJ databases">
        <title>Genome data of Colletotrichum spp.</title>
        <authorList>
            <person name="Utami Y.D."/>
            <person name="Hiruma K."/>
        </authorList>
    </citation>
    <scope>NUCLEOTIDE SEQUENCE [LARGE SCALE GENOMIC DNA]</scope>
    <source>
        <strain evidence="2 3">MAFF 239500</strain>
    </source>
</reference>
<accession>A0AA37LF15</accession>
<organism evidence="2 3">
    <name type="scientific">Colletotrichum spaethianum</name>
    <dbReference type="NCBI Taxonomy" id="700344"/>
    <lineage>
        <taxon>Eukaryota</taxon>
        <taxon>Fungi</taxon>
        <taxon>Dikarya</taxon>
        <taxon>Ascomycota</taxon>
        <taxon>Pezizomycotina</taxon>
        <taxon>Sordariomycetes</taxon>
        <taxon>Hypocreomycetidae</taxon>
        <taxon>Glomerellales</taxon>
        <taxon>Glomerellaceae</taxon>
        <taxon>Colletotrichum</taxon>
        <taxon>Colletotrichum spaethianum species complex</taxon>
    </lineage>
</organism>
<evidence type="ECO:0000313" key="3">
    <source>
        <dbReference type="Proteomes" id="UP001055115"/>
    </source>
</evidence>
<proteinExistence type="predicted"/>
<evidence type="ECO:0000256" key="1">
    <source>
        <dbReference type="SAM" id="MobiDB-lite"/>
    </source>
</evidence>
<comment type="caution">
    <text evidence="2">The sequence shown here is derived from an EMBL/GenBank/DDBJ whole genome shotgun (WGS) entry which is preliminary data.</text>
</comment>
<keyword evidence="3" id="KW-1185">Reference proteome</keyword>
<dbReference type="EMBL" id="BQXU01000012">
    <property type="protein sequence ID" value="GKT45243.1"/>
    <property type="molecule type" value="Genomic_DNA"/>
</dbReference>
<evidence type="ECO:0000313" key="2">
    <source>
        <dbReference type="EMBL" id="GKT45243.1"/>
    </source>
</evidence>
<feature type="compositionally biased region" description="Low complexity" evidence="1">
    <location>
        <begin position="67"/>
        <end position="78"/>
    </location>
</feature>
<dbReference type="Proteomes" id="UP001055115">
    <property type="component" value="Unassembled WGS sequence"/>
</dbReference>